<reference evidence="2 3" key="1">
    <citation type="journal article" date="2018" name="Mol. Plant">
        <title>The genome of Artemisia annua provides insight into the evolution of Asteraceae family and artemisinin biosynthesis.</title>
        <authorList>
            <person name="Shen Q."/>
            <person name="Zhang L."/>
            <person name="Liao Z."/>
            <person name="Wang S."/>
            <person name="Yan T."/>
            <person name="Shi P."/>
            <person name="Liu M."/>
            <person name="Fu X."/>
            <person name="Pan Q."/>
            <person name="Wang Y."/>
            <person name="Lv Z."/>
            <person name="Lu X."/>
            <person name="Zhang F."/>
            <person name="Jiang W."/>
            <person name="Ma Y."/>
            <person name="Chen M."/>
            <person name="Hao X."/>
            <person name="Li L."/>
            <person name="Tang Y."/>
            <person name="Lv G."/>
            <person name="Zhou Y."/>
            <person name="Sun X."/>
            <person name="Brodelius P.E."/>
            <person name="Rose J.K.C."/>
            <person name="Tang K."/>
        </authorList>
    </citation>
    <scope>NUCLEOTIDE SEQUENCE [LARGE SCALE GENOMIC DNA]</scope>
    <source>
        <strain evidence="3">cv. Huhao1</strain>
        <tissue evidence="2">Leaf</tissue>
    </source>
</reference>
<dbReference type="InterPro" id="IPR020795">
    <property type="entry name" value="ORC3"/>
</dbReference>
<dbReference type="GO" id="GO:0003688">
    <property type="term" value="F:DNA replication origin binding"/>
    <property type="evidence" value="ECO:0007669"/>
    <property type="project" value="TreeGrafter"/>
</dbReference>
<keyword evidence="3" id="KW-1185">Reference proteome</keyword>
<dbReference type="Pfam" id="PF07034">
    <property type="entry name" value="ORC3_N"/>
    <property type="match status" value="1"/>
</dbReference>
<dbReference type="GO" id="GO:0005656">
    <property type="term" value="C:nuclear pre-replicative complex"/>
    <property type="evidence" value="ECO:0007669"/>
    <property type="project" value="TreeGrafter"/>
</dbReference>
<sequence>MSPPSGAVVSDDDVSLPHISDNDLKPFYVLHKASDCQQRVKKPVGRSSRKVKVNLSASLATSDEGEMQDDHLHENSRVKNFHNAWVKIESTIKDVLHNINADVFSEVDSWVHKSFDETNAFYMP</sequence>
<name>A0A2U1KAC8_ARTAN</name>
<evidence type="ECO:0000313" key="3">
    <source>
        <dbReference type="Proteomes" id="UP000245207"/>
    </source>
</evidence>
<dbReference type="PANTHER" id="PTHR12748">
    <property type="entry name" value="ORIGIN RECOGNITION COMPLEX SUBUNIT 3"/>
    <property type="match status" value="1"/>
</dbReference>
<organism evidence="2 3">
    <name type="scientific">Artemisia annua</name>
    <name type="common">Sweet wormwood</name>
    <dbReference type="NCBI Taxonomy" id="35608"/>
    <lineage>
        <taxon>Eukaryota</taxon>
        <taxon>Viridiplantae</taxon>
        <taxon>Streptophyta</taxon>
        <taxon>Embryophyta</taxon>
        <taxon>Tracheophyta</taxon>
        <taxon>Spermatophyta</taxon>
        <taxon>Magnoliopsida</taxon>
        <taxon>eudicotyledons</taxon>
        <taxon>Gunneridae</taxon>
        <taxon>Pentapetalae</taxon>
        <taxon>asterids</taxon>
        <taxon>campanulids</taxon>
        <taxon>Asterales</taxon>
        <taxon>Asteraceae</taxon>
        <taxon>Asteroideae</taxon>
        <taxon>Anthemideae</taxon>
        <taxon>Artemisiinae</taxon>
        <taxon>Artemisia</taxon>
    </lineage>
</organism>
<protein>
    <submittedName>
        <fullName evidence="2">Origin recognition complex subunit 3</fullName>
    </submittedName>
</protein>
<proteinExistence type="predicted"/>
<gene>
    <name evidence="2" type="ORF">CTI12_AA626050</name>
</gene>
<dbReference type="Proteomes" id="UP000245207">
    <property type="component" value="Unassembled WGS sequence"/>
</dbReference>
<evidence type="ECO:0000313" key="2">
    <source>
        <dbReference type="EMBL" id="PWA31077.1"/>
    </source>
</evidence>
<dbReference type="STRING" id="35608.A0A2U1KAC8"/>
<accession>A0A2U1KAC8</accession>
<dbReference type="GO" id="GO:0006270">
    <property type="term" value="P:DNA replication initiation"/>
    <property type="evidence" value="ECO:0007669"/>
    <property type="project" value="TreeGrafter"/>
</dbReference>
<dbReference type="PANTHER" id="PTHR12748:SF0">
    <property type="entry name" value="ORIGIN RECOGNITION COMPLEX SUBUNIT 3"/>
    <property type="match status" value="1"/>
</dbReference>
<dbReference type="OrthoDB" id="10265211at2759"/>
<feature type="domain" description="Origin recognition complex subunit 3 N-terminal" evidence="1">
    <location>
        <begin position="62"/>
        <end position="119"/>
    </location>
</feature>
<dbReference type="AlphaFoldDB" id="A0A2U1KAC8"/>
<comment type="caution">
    <text evidence="2">The sequence shown here is derived from an EMBL/GenBank/DDBJ whole genome shotgun (WGS) entry which is preliminary data.</text>
</comment>
<dbReference type="GO" id="GO:0031261">
    <property type="term" value="C:DNA replication preinitiation complex"/>
    <property type="evidence" value="ECO:0007669"/>
    <property type="project" value="TreeGrafter"/>
</dbReference>
<dbReference type="EMBL" id="PKPP01026114">
    <property type="protein sequence ID" value="PWA31077.1"/>
    <property type="molecule type" value="Genomic_DNA"/>
</dbReference>
<evidence type="ECO:0000259" key="1">
    <source>
        <dbReference type="Pfam" id="PF07034"/>
    </source>
</evidence>
<dbReference type="InterPro" id="IPR045667">
    <property type="entry name" value="ORC3_N"/>
</dbReference>
<dbReference type="GO" id="GO:0005664">
    <property type="term" value="C:nuclear origin of replication recognition complex"/>
    <property type="evidence" value="ECO:0007669"/>
    <property type="project" value="InterPro"/>
</dbReference>